<dbReference type="Proteomes" id="UP001054945">
    <property type="component" value="Unassembled WGS sequence"/>
</dbReference>
<keyword evidence="2" id="KW-1185">Reference proteome</keyword>
<name>A0AAV4Y9B8_CAEEX</name>
<dbReference type="AlphaFoldDB" id="A0AAV4Y9B8"/>
<sequence>MAAQASVLRADAKNRDTVLSFVRKNTSSSEAYSSGYILWWISVSFSLSCRQPRNHTDTGNTGGIIHKLTPERSPKKARIPEAGNTKSGVERLARGNKYSLHSKNSFSCFSRNQHRSNAIPSHRTIAYKPTSTDPFIPFRIEERFSRGNICYIPGIPTHAFPGIKTVPIQSPTS</sequence>
<gene>
    <name evidence="1" type="ORF">CEXT_653131</name>
</gene>
<organism evidence="1 2">
    <name type="scientific">Caerostris extrusa</name>
    <name type="common">Bark spider</name>
    <name type="synonym">Caerostris bankana</name>
    <dbReference type="NCBI Taxonomy" id="172846"/>
    <lineage>
        <taxon>Eukaryota</taxon>
        <taxon>Metazoa</taxon>
        <taxon>Ecdysozoa</taxon>
        <taxon>Arthropoda</taxon>
        <taxon>Chelicerata</taxon>
        <taxon>Arachnida</taxon>
        <taxon>Araneae</taxon>
        <taxon>Araneomorphae</taxon>
        <taxon>Entelegynae</taxon>
        <taxon>Araneoidea</taxon>
        <taxon>Araneidae</taxon>
        <taxon>Caerostris</taxon>
    </lineage>
</organism>
<comment type="caution">
    <text evidence="1">The sequence shown here is derived from an EMBL/GenBank/DDBJ whole genome shotgun (WGS) entry which is preliminary data.</text>
</comment>
<reference evidence="1 2" key="1">
    <citation type="submission" date="2021-06" db="EMBL/GenBank/DDBJ databases">
        <title>Caerostris extrusa draft genome.</title>
        <authorList>
            <person name="Kono N."/>
            <person name="Arakawa K."/>
        </authorList>
    </citation>
    <scope>NUCLEOTIDE SEQUENCE [LARGE SCALE GENOMIC DNA]</scope>
</reference>
<protein>
    <submittedName>
        <fullName evidence="1">Uncharacterized protein</fullName>
    </submittedName>
</protein>
<accession>A0AAV4Y9B8</accession>
<evidence type="ECO:0000313" key="1">
    <source>
        <dbReference type="EMBL" id="GIZ02767.1"/>
    </source>
</evidence>
<dbReference type="EMBL" id="BPLR01001501">
    <property type="protein sequence ID" value="GIZ02767.1"/>
    <property type="molecule type" value="Genomic_DNA"/>
</dbReference>
<evidence type="ECO:0000313" key="2">
    <source>
        <dbReference type="Proteomes" id="UP001054945"/>
    </source>
</evidence>
<proteinExistence type="predicted"/>